<dbReference type="RefSeq" id="WP_132084769.1">
    <property type="nucleotide sequence ID" value="NZ_SLUK01000008.1"/>
</dbReference>
<comment type="similarity">
    <text evidence="1 4 7">Belongs to the aldehyde dehydrogenase family.</text>
</comment>
<dbReference type="GO" id="GO:0005737">
    <property type="term" value="C:cytoplasm"/>
    <property type="evidence" value="ECO:0007669"/>
    <property type="project" value="TreeGrafter"/>
</dbReference>
<evidence type="ECO:0000256" key="6">
    <source>
        <dbReference type="PROSITE-ProRule" id="PRU10007"/>
    </source>
</evidence>
<gene>
    <name evidence="9" type="ORF">EDD78_1084</name>
</gene>
<dbReference type="EMBL" id="SLUK01000008">
    <property type="protein sequence ID" value="TCL42693.1"/>
    <property type="molecule type" value="Genomic_DNA"/>
</dbReference>
<dbReference type="InterPro" id="IPR016163">
    <property type="entry name" value="Ald_DH_C"/>
</dbReference>
<proteinExistence type="inferred from homology"/>
<evidence type="ECO:0000256" key="7">
    <source>
        <dbReference type="RuleBase" id="RU003345"/>
    </source>
</evidence>
<dbReference type="Proteomes" id="UP000294682">
    <property type="component" value="Unassembled WGS sequence"/>
</dbReference>
<dbReference type="InterPro" id="IPR016162">
    <property type="entry name" value="Ald_DH_N"/>
</dbReference>
<dbReference type="AlphaFoldDB" id="A0A9X8Y7P4"/>
<dbReference type="PANTHER" id="PTHR43570:SF16">
    <property type="entry name" value="ALDEHYDE DEHYDROGENASE TYPE III, ISOFORM Q"/>
    <property type="match status" value="1"/>
</dbReference>
<evidence type="ECO:0000256" key="3">
    <source>
        <dbReference type="ARBA" id="ARBA00023027"/>
    </source>
</evidence>
<dbReference type="InterPro" id="IPR015590">
    <property type="entry name" value="Aldehyde_DH_dom"/>
</dbReference>
<keyword evidence="10" id="KW-1185">Reference proteome</keyword>
<evidence type="ECO:0000313" key="10">
    <source>
        <dbReference type="Proteomes" id="UP000294682"/>
    </source>
</evidence>
<dbReference type="GO" id="GO:0004029">
    <property type="term" value="F:aldehyde dehydrogenase (NAD+) activity"/>
    <property type="evidence" value="ECO:0007669"/>
    <property type="project" value="TreeGrafter"/>
</dbReference>
<dbReference type="FunFam" id="3.40.309.10:FF:000003">
    <property type="entry name" value="Aldehyde dehydrogenase"/>
    <property type="match status" value="1"/>
</dbReference>
<feature type="active site" evidence="5">
    <location>
        <position position="240"/>
    </location>
</feature>
<dbReference type="InterPro" id="IPR029510">
    <property type="entry name" value="Ald_DH_CS_GLU"/>
</dbReference>
<reference evidence="9 10" key="1">
    <citation type="submission" date="2019-03" db="EMBL/GenBank/DDBJ databases">
        <title>Genomic Encyclopedia of Type Strains, Phase IV (KMG-IV): sequencing the most valuable type-strain genomes for metagenomic binning, comparative biology and taxonomic classification.</title>
        <authorList>
            <person name="Goeker M."/>
        </authorList>
    </citation>
    <scope>NUCLEOTIDE SEQUENCE [LARGE SCALE GENOMIC DNA]</scope>
    <source>
        <strain evidence="9 10">DSM 100433</strain>
    </source>
</reference>
<dbReference type="InterPro" id="IPR016161">
    <property type="entry name" value="Ald_DH/histidinol_DH"/>
</dbReference>
<dbReference type="InterPro" id="IPR012394">
    <property type="entry name" value="Aldehyde_DH_NAD(P)"/>
</dbReference>
<comment type="caution">
    <text evidence="9">The sequence shown here is derived from an EMBL/GenBank/DDBJ whole genome shotgun (WGS) entry which is preliminary data.</text>
</comment>
<dbReference type="PIRSF" id="PIRSF036492">
    <property type="entry name" value="ALDH"/>
    <property type="match status" value="1"/>
</dbReference>
<evidence type="ECO:0000256" key="1">
    <source>
        <dbReference type="ARBA" id="ARBA00009986"/>
    </source>
</evidence>
<sequence>MNLIDMQQKFFRTGATRSVDYRIRQLRSLYQVILQYQERIMQALREDLSKSEQESYLTEIGMVLSEISYALRHLRRWSRPKGGGFSLAAPFSVNRVYPEPYGVALVIAPFNYPFQLALSPVVSALAAGNCAILKPSEYAPNTAAVISEMLNNNFEQRLLAVVTGGPEVGQSLLGQDFDYIFFTGGKTVGQKVYEAAARGMVPVTLELGGKSPCLVDASADIEEAARRIVWGKCLNAGQTCVAPDYLLVQDSVKQKLIAEMCRAIEKFYSAAPEQNPDYPRIINQAHYERLCEMLGEGTVVAGGRTNEQELKISPTIIENAPFYSKLMNDEIFGPLLPVIEFSQLEQAYEYISLHERPLALYLFTRRPQVEREVLQKIQFGGGCINDTVIHLCPHDMPFGGIGPSGIGSYHGKAGFDTFTHYKSVLKTRGRLDLQLRYPPFGKVSPLVQRLLR</sequence>
<dbReference type="PANTHER" id="PTHR43570">
    <property type="entry name" value="ALDEHYDE DEHYDROGENASE"/>
    <property type="match status" value="1"/>
</dbReference>
<keyword evidence="2 4" id="KW-0560">Oxidoreductase</keyword>
<accession>A0A9X8Y7P4</accession>
<organism evidence="9 10">
    <name type="scientific">Harryflintia acetispora</name>
    <dbReference type="NCBI Taxonomy" id="1849041"/>
    <lineage>
        <taxon>Bacteria</taxon>
        <taxon>Bacillati</taxon>
        <taxon>Bacillota</taxon>
        <taxon>Clostridia</taxon>
        <taxon>Eubacteriales</taxon>
        <taxon>Oscillospiraceae</taxon>
        <taxon>Harryflintia</taxon>
    </lineage>
</organism>
<name>A0A9X8Y7P4_9FIRM</name>
<dbReference type="PROSITE" id="PS00687">
    <property type="entry name" value="ALDEHYDE_DEHYDR_GLU"/>
    <property type="match status" value="1"/>
</dbReference>
<dbReference type="GO" id="GO:0006081">
    <property type="term" value="P:aldehyde metabolic process"/>
    <property type="evidence" value="ECO:0007669"/>
    <property type="project" value="InterPro"/>
</dbReference>
<feature type="active site" evidence="5 6">
    <location>
        <position position="206"/>
    </location>
</feature>
<protein>
    <recommendedName>
        <fullName evidence="4">Aldehyde dehydrogenase</fullName>
    </recommendedName>
</protein>
<evidence type="ECO:0000256" key="5">
    <source>
        <dbReference type="PIRSR" id="PIRSR036492-1"/>
    </source>
</evidence>
<dbReference type="FunFam" id="3.40.605.10:FF:000004">
    <property type="entry name" value="Aldehyde dehydrogenase"/>
    <property type="match status" value="1"/>
</dbReference>
<evidence type="ECO:0000256" key="4">
    <source>
        <dbReference type="PIRNR" id="PIRNR036492"/>
    </source>
</evidence>
<evidence type="ECO:0000313" key="9">
    <source>
        <dbReference type="EMBL" id="TCL42693.1"/>
    </source>
</evidence>
<keyword evidence="3" id="KW-0520">NAD</keyword>
<dbReference type="Pfam" id="PF00171">
    <property type="entry name" value="Aldedh"/>
    <property type="match status" value="1"/>
</dbReference>
<evidence type="ECO:0000256" key="2">
    <source>
        <dbReference type="ARBA" id="ARBA00023002"/>
    </source>
</evidence>
<dbReference type="Gene3D" id="3.40.605.10">
    <property type="entry name" value="Aldehyde Dehydrogenase, Chain A, domain 1"/>
    <property type="match status" value="1"/>
</dbReference>
<dbReference type="CDD" id="cd07136">
    <property type="entry name" value="ALDH_YwdH-P39616"/>
    <property type="match status" value="1"/>
</dbReference>
<evidence type="ECO:0000259" key="8">
    <source>
        <dbReference type="Pfam" id="PF00171"/>
    </source>
</evidence>
<feature type="domain" description="Aldehyde dehydrogenase" evidence="8">
    <location>
        <begin position="9"/>
        <end position="424"/>
    </location>
</feature>
<dbReference type="SUPFAM" id="SSF53720">
    <property type="entry name" value="ALDH-like"/>
    <property type="match status" value="1"/>
</dbReference>
<dbReference type="Gene3D" id="3.40.309.10">
    <property type="entry name" value="Aldehyde Dehydrogenase, Chain A, domain 2"/>
    <property type="match status" value="1"/>
</dbReference>